<keyword evidence="2" id="KW-0812">Transmembrane</keyword>
<dbReference type="PANTHER" id="PTHR38848:SF3">
    <property type="entry name" value="G-PROTEIN COUPLED RECEPTORS FAMILY 3 PROFILE DOMAIN-CONTAINING PROTEIN"/>
    <property type="match status" value="1"/>
</dbReference>
<dbReference type="EMBL" id="JBAHYK010000279">
    <property type="protein sequence ID" value="KAL0575733.1"/>
    <property type="molecule type" value="Genomic_DNA"/>
</dbReference>
<feature type="transmembrane region" description="Helical" evidence="2">
    <location>
        <begin position="156"/>
        <end position="181"/>
    </location>
</feature>
<organism evidence="3 4">
    <name type="scientific">Marasmius crinis-equi</name>
    <dbReference type="NCBI Taxonomy" id="585013"/>
    <lineage>
        <taxon>Eukaryota</taxon>
        <taxon>Fungi</taxon>
        <taxon>Dikarya</taxon>
        <taxon>Basidiomycota</taxon>
        <taxon>Agaricomycotina</taxon>
        <taxon>Agaricomycetes</taxon>
        <taxon>Agaricomycetidae</taxon>
        <taxon>Agaricales</taxon>
        <taxon>Marasmiineae</taxon>
        <taxon>Marasmiaceae</taxon>
        <taxon>Marasmius</taxon>
    </lineage>
</organism>
<proteinExistence type="predicted"/>
<evidence type="ECO:0008006" key="5">
    <source>
        <dbReference type="Google" id="ProtNLM"/>
    </source>
</evidence>
<sequence length="330" mass="35878">MLTSLSCLVCVSILAILISRRIPTTWLELKSMTWGKVCLLLVLVDSWLTVLGGALHVAGFVLTGIGTHGSPVACNFVNVACLVLVGNSKVLIYTFLVEKAYIVWSGGLRVPRLKTPVYRICLVFQLGYVAIAALYLEEKTSIILDDGACLLWYKYLVSISVLSFEFIHNLFFTFMFCWPLYNSKIMSPALREVAKKTLVGSLLGWAVLATSALVTIGMSGKQLDWVCMSSCVFDVTLNALILYWVSSGAPSDSVSHFTLPTISLATSTMPGLREEQAENKNSTDSREETETSPLGTASSLEFATIHSQQTLSIDLEPGSGGNSSPPVLRS</sequence>
<feature type="transmembrane region" description="Helical" evidence="2">
    <location>
        <begin position="74"/>
        <end position="96"/>
    </location>
</feature>
<keyword evidence="2" id="KW-1133">Transmembrane helix</keyword>
<dbReference type="Proteomes" id="UP001465976">
    <property type="component" value="Unassembled WGS sequence"/>
</dbReference>
<evidence type="ECO:0000313" key="3">
    <source>
        <dbReference type="EMBL" id="KAL0575733.1"/>
    </source>
</evidence>
<evidence type="ECO:0000256" key="1">
    <source>
        <dbReference type="SAM" id="MobiDB-lite"/>
    </source>
</evidence>
<keyword evidence="2" id="KW-0472">Membrane</keyword>
<evidence type="ECO:0000313" key="4">
    <source>
        <dbReference type="Proteomes" id="UP001465976"/>
    </source>
</evidence>
<feature type="transmembrane region" description="Helical" evidence="2">
    <location>
        <begin position="37"/>
        <end position="62"/>
    </location>
</feature>
<gene>
    <name evidence="3" type="ORF">V5O48_006247</name>
</gene>
<feature type="transmembrane region" description="Helical" evidence="2">
    <location>
        <begin position="116"/>
        <end position="136"/>
    </location>
</feature>
<evidence type="ECO:0000256" key="2">
    <source>
        <dbReference type="SAM" id="Phobius"/>
    </source>
</evidence>
<name>A0ABR3FK11_9AGAR</name>
<feature type="region of interest" description="Disordered" evidence="1">
    <location>
        <begin position="270"/>
        <end position="298"/>
    </location>
</feature>
<keyword evidence="4" id="KW-1185">Reference proteome</keyword>
<accession>A0ABR3FK11</accession>
<feature type="transmembrane region" description="Helical" evidence="2">
    <location>
        <begin position="201"/>
        <end position="218"/>
    </location>
</feature>
<reference evidence="3 4" key="1">
    <citation type="submission" date="2024-02" db="EMBL/GenBank/DDBJ databases">
        <title>A draft genome for the cacao thread blight pathogen Marasmius crinis-equi.</title>
        <authorList>
            <person name="Cohen S.P."/>
            <person name="Baruah I.K."/>
            <person name="Amoako-Attah I."/>
            <person name="Bukari Y."/>
            <person name="Meinhardt L.W."/>
            <person name="Bailey B.A."/>
        </authorList>
    </citation>
    <scope>NUCLEOTIDE SEQUENCE [LARGE SCALE GENOMIC DNA]</scope>
    <source>
        <strain evidence="3 4">GH-76</strain>
    </source>
</reference>
<comment type="caution">
    <text evidence="3">The sequence shown here is derived from an EMBL/GenBank/DDBJ whole genome shotgun (WGS) entry which is preliminary data.</text>
</comment>
<protein>
    <recommendedName>
        <fullName evidence="5">Transmembrane protein</fullName>
    </recommendedName>
</protein>
<dbReference type="PANTHER" id="PTHR38848">
    <property type="entry name" value="G-PROTEIN COUPLED RECEPTORS FAMILY 3 PROFILE DOMAIN-CONTAINING PROTEIN"/>
    <property type="match status" value="1"/>
</dbReference>
<feature type="region of interest" description="Disordered" evidence="1">
    <location>
        <begin position="310"/>
        <end position="330"/>
    </location>
</feature>
<feature type="compositionally biased region" description="Basic and acidic residues" evidence="1">
    <location>
        <begin position="272"/>
        <end position="289"/>
    </location>
</feature>